<reference evidence="2 3" key="1">
    <citation type="submission" date="2016-11" db="EMBL/GenBank/DDBJ databases">
        <authorList>
            <person name="Jaros S."/>
            <person name="Januszkiewicz K."/>
            <person name="Wedrychowicz H."/>
        </authorList>
    </citation>
    <scope>NUCLEOTIDE SEQUENCE [LARGE SCALE GENOMIC DNA]</scope>
    <source>
        <strain evidence="2 3">DSM 17918</strain>
    </source>
</reference>
<dbReference type="PANTHER" id="PTHR30390">
    <property type="entry name" value="SEDOHEPTULOSE 7-PHOSPHATE ISOMERASE / DNAA INITIATOR-ASSOCIATING FACTOR FOR REPLICATION INITIATION"/>
    <property type="match status" value="1"/>
</dbReference>
<evidence type="ECO:0000313" key="3">
    <source>
        <dbReference type="Proteomes" id="UP000184088"/>
    </source>
</evidence>
<dbReference type="AlphaFoldDB" id="A0A1M5EVM5"/>
<name>A0A1M5EVM5_9THEO</name>
<dbReference type="STRING" id="1121256.SAMN02746089_02629"/>
<dbReference type="PROSITE" id="PS51464">
    <property type="entry name" value="SIS"/>
    <property type="match status" value="1"/>
</dbReference>
<protein>
    <submittedName>
        <fullName evidence="2">D-sedoheptulose 7-phosphate isomerase</fullName>
    </submittedName>
</protein>
<feature type="domain" description="SIS" evidence="1">
    <location>
        <begin position="32"/>
        <end position="214"/>
    </location>
</feature>
<dbReference type="GO" id="GO:0097367">
    <property type="term" value="F:carbohydrate derivative binding"/>
    <property type="evidence" value="ECO:0007669"/>
    <property type="project" value="InterPro"/>
</dbReference>
<dbReference type="InterPro" id="IPR046348">
    <property type="entry name" value="SIS_dom_sf"/>
</dbReference>
<dbReference type="EMBL" id="FQVH01000050">
    <property type="protein sequence ID" value="SHF83247.1"/>
    <property type="molecule type" value="Genomic_DNA"/>
</dbReference>
<evidence type="ECO:0000259" key="1">
    <source>
        <dbReference type="PROSITE" id="PS51464"/>
    </source>
</evidence>
<dbReference type="Pfam" id="PF13580">
    <property type="entry name" value="SIS_2"/>
    <property type="match status" value="2"/>
</dbReference>
<dbReference type="Proteomes" id="UP000184088">
    <property type="component" value="Unassembled WGS sequence"/>
</dbReference>
<dbReference type="InterPro" id="IPR050099">
    <property type="entry name" value="SIS_GmhA/DiaA_subfam"/>
</dbReference>
<gene>
    <name evidence="2" type="ORF">SAMN02746089_02629</name>
</gene>
<dbReference type="GO" id="GO:1901135">
    <property type="term" value="P:carbohydrate derivative metabolic process"/>
    <property type="evidence" value="ECO:0007669"/>
    <property type="project" value="InterPro"/>
</dbReference>
<evidence type="ECO:0000313" key="2">
    <source>
        <dbReference type="EMBL" id="SHF83247.1"/>
    </source>
</evidence>
<dbReference type="Gene3D" id="3.40.50.10490">
    <property type="entry name" value="Glucose-6-phosphate isomerase like protein, domain 1"/>
    <property type="match status" value="1"/>
</dbReference>
<accession>A0A1M5EVM5</accession>
<dbReference type="SUPFAM" id="SSF53697">
    <property type="entry name" value="SIS domain"/>
    <property type="match status" value="1"/>
</dbReference>
<dbReference type="GO" id="GO:0016853">
    <property type="term" value="F:isomerase activity"/>
    <property type="evidence" value="ECO:0007669"/>
    <property type="project" value="UniProtKB-KW"/>
</dbReference>
<dbReference type="PANTHER" id="PTHR30390:SF6">
    <property type="entry name" value="DNAA INITIATOR-ASSOCIATING PROTEIN DIAA"/>
    <property type="match status" value="1"/>
</dbReference>
<keyword evidence="2" id="KW-0413">Isomerase</keyword>
<dbReference type="InterPro" id="IPR001347">
    <property type="entry name" value="SIS_dom"/>
</dbReference>
<keyword evidence="3" id="KW-1185">Reference proteome</keyword>
<dbReference type="InterPro" id="IPR035461">
    <property type="entry name" value="GmhA/DiaA"/>
</dbReference>
<dbReference type="CDD" id="cd05006">
    <property type="entry name" value="SIS_GmhA"/>
    <property type="match status" value="1"/>
</dbReference>
<organism evidence="2 3">
    <name type="scientific">Caldanaerobius fijiensis DSM 17918</name>
    <dbReference type="NCBI Taxonomy" id="1121256"/>
    <lineage>
        <taxon>Bacteria</taxon>
        <taxon>Bacillati</taxon>
        <taxon>Bacillota</taxon>
        <taxon>Clostridia</taxon>
        <taxon>Thermoanaerobacterales</taxon>
        <taxon>Thermoanaerobacteraceae</taxon>
        <taxon>Caldanaerobius</taxon>
    </lineage>
</organism>
<proteinExistence type="predicted"/>
<sequence>MMKGEHIIKDLINRYPALASCEDDIKKACEMIIECYRSGGKLLICGNGGSASDALHIVGELMKGFMKKRSVPEQFRSTLIEKYPDEGRFIADNLQGALPAIALVESSALITAFINDVSDAMVFAQQVYGLGKSGDVLLSISTSGNSKNVLYAVKVAKAMGLKTIGLTGRDGGKMKDFCDVSIVVPGADTPQIQEYHLPVYHAICMVVEEEFFDI</sequence>